<comment type="caution">
    <text evidence="1">The sequence shown here is derived from an EMBL/GenBank/DDBJ whole genome shotgun (WGS) entry which is preliminary data.</text>
</comment>
<feature type="non-terminal residue" evidence="1">
    <location>
        <position position="1"/>
    </location>
</feature>
<protein>
    <submittedName>
        <fullName evidence="1">Uncharacterized protein</fullName>
    </submittedName>
</protein>
<gene>
    <name evidence="1" type="ORF">S06H3_52853</name>
</gene>
<accession>X1P9G6</accession>
<reference evidence="1" key="1">
    <citation type="journal article" date="2014" name="Front. Microbiol.">
        <title>High frequency of phylogenetically diverse reductive dehalogenase-homologous genes in deep subseafloor sedimentary metagenomes.</title>
        <authorList>
            <person name="Kawai M."/>
            <person name="Futagami T."/>
            <person name="Toyoda A."/>
            <person name="Takaki Y."/>
            <person name="Nishi S."/>
            <person name="Hori S."/>
            <person name="Arai W."/>
            <person name="Tsubouchi T."/>
            <person name="Morono Y."/>
            <person name="Uchiyama I."/>
            <person name="Ito T."/>
            <person name="Fujiyama A."/>
            <person name="Inagaki F."/>
            <person name="Takami H."/>
        </authorList>
    </citation>
    <scope>NUCLEOTIDE SEQUENCE</scope>
    <source>
        <strain evidence="1">Expedition CK06-06</strain>
    </source>
</reference>
<sequence length="61" mass="7070">TIKNPRVDIVGEWAGKNADDYYQERIMLHVKDKGLKERITRGVRIVRMCYDTLGNNHTGSH</sequence>
<proteinExistence type="predicted"/>
<dbReference type="AlphaFoldDB" id="X1P9G6"/>
<name>X1P9G6_9ZZZZ</name>
<evidence type="ECO:0000313" key="1">
    <source>
        <dbReference type="EMBL" id="GAI52463.1"/>
    </source>
</evidence>
<organism evidence="1">
    <name type="scientific">marine sediment metagenome</name>
    <dbReference type="NCBI Taxonomy" id="412755"/>
    <lineage>
        <taxon>unclassified sequences</taxon>
        <taxon>metagenomes</taxon>
        <taxon>ecological metagenomes</taxon>
    </lineage>
</organism>
<dbReference type="EMBL" id="BARV01033649">
    <property type="protein sequence ID" value="GAI52463.1"/>
    <property type="molecule type" value="Genomic_DNA"/>
</dbReference>